<evidence type="ECO:0000313" key="2">
    <source>
        <dbReference type="Proteomes" id="UP000829291"/>
    </source>
</evidence>
<proteinExistence type="predicted"/>
<dbReference type="GeneID" id="107216586"/>
<protein>
    <submittedName>
        <fullName evidence="3">Uncharacterized protein LOC107216586</fullName>
    </submittedName>
</protein>
<sequence length="281" mass="30576">MEVNPEPSASKNGSAITEDYNECRNAEATGSKFTSPTSRNLDTAQEVPESLEAIIKYPVNPLPGTFKQTMRGTQTPLTLIGVTMSKSNEEDQKPPSAVPEILEAEMPSGTIEGPESSTSAVKSVFSQFRVEAVTVKFSHEAATQATPPHPSLTSTKSSTLPINVMQIATSVSSSRSGPKSEVLTVTTDYGTRTPDARSLLLDVIEQDHPIRYINVEPSTSAIAVTSSSPVTTPGLPNFTMSPPSINSQRSLLNLQRRRPDNRWSWRNCFRRNIPQGEDVWS</sequence>
<gene>
    <name evidence="3" type="primary">LOC107216586</name>
</gene>
<organism evidence="2 3">
    <name type="scientific">Neodiprion lecontei</name>
    <name type="common">Redheaded pine sawfly</name>
    <dbReference type="NCBI Taxonomy" id="441921"/>
    <lineage>
        <taxon>Eukaryota</taxon>
        <taxon>Metazoa</taxon>
        <taxon>Ecdysozoa</taxon>
        <taxon>Arthropoda</taxon>
        <taxon>Hexapoda</taxon>
        <taxon>Insecta</taxon>
        <taxon>Pterygota</taxon>
        <taxon>Neoptera</taxon>
        <taxon>Endopterygota</taxon>
        <taxon>Hymenoptera</taxon>
        <taxon>Tenthredinoidea</taxon>
        <taxon>Diprionidae</taxon>
        <taxon>Diprioninae</taxon>
        <taxon>Neodiprion</taxon>
    </lineage>
</organism>
<evidence type="ECO:0000256" key="1">
    <source>
        <dbReference type="SAM" id="MobiDB-lite"/>
    </source>
</evidence>
<keyword evidence="2" id="KW-1185">Reference proteome</keyword>
<dbReference type="RefSeq" id="XP_046586451.1">
    <property type="nucleotide sequence ID" value="XM_046730495.1"/>
</dbReference>
<reference evidence="3" key="1">
    <citation type="submission" date="2025-08" db="UniProtKB">
        <authorList>
            <consortium name="RefSeq"/>
        </authorList>
    </citation>
    <scope>IDENTIFICATION</scope>
    <source>
        <tissue evidence="3">Thorax and Abdomen</tissue>
    </source>
</reference>
<evidence type="ECO:0000313" key="3">
    <source>
        <dbReference type="RefSeq" id="XP_046586451.1"/>
    </source>
</evidence>
<dbReference type="Proteomes" id="UP000829291">
    <property type="component" value="Chromosome 2"/>
</dbReference>
<name>A0ABM3FEK4_NEOLC</name>
<accession>A0ABM3FEK4</accession>
<feature type="region of interest" description="Disordered" evidence="1">
    <location>
        <begin position="1"/>
        <end position="46"/>
    </location>
</feature>
<feature type="compositionally biased region" description="Polar residues" evidence="1">
    <location>
        <begin position="31"/>
        <end position="43"/>
    </location>
</feature>